<reference evidence="6 7" key="1">
    <citation type="submission" date="2019-06" db="EMBL/GenBank/DDBJ databases">
        <authorList>
            <person name="Broberg M."/>
        </authorList>
    </citation>
    <scope>NUCLEOTIDE SEQUENCE [LARGE SCALE GENOMIC DNA]</scope>
</reference>
<evidence type="ECO:0000256" key="3">
    <source>
        <dbReference type="ARBA" id="ARBA00022989"/>
    </source>
</evidence>
<keyword evidence="4 5" id="KW-0472">Membrane</keyword>
<dbReference type="InterPro" id="IPR051694">
    <property type="entry name" value="Immunoregulatory_rcpt-like"/>
</dbReference>
<evidence type="ECO:0000256" key="5">
    <source>
        <dbReference type="SAM" id="Phobius"/>
    </source>
</evidence>
<evidence type="ECO:0000256" key="1">
    <source>
        <dbReference type="ARBA" id="ARBA00004167"/>
    </source>
</evidence>
<keyword evidence="2 5" id="KW-0812">Transmembrane</keyword>
<evidence type="ECO:0000313" key="6">
    <source>
        <dbReference type="EMBL" id="VUC24023.1"/>
    </source>
</evidence>
<name>A0ABY6TZ40_BIOOC</name>
<comment type="subcellular location">
    <subcellularLocation>
        <location evidence="1">Membrane</location>
        <topology evidence="1">Single-pass membrane protein</topology>
    </subcellularLocation>
</comment>
<protein>
    <submittedName>
        <fullName evidence="6">Uncharacterized protein</fullName>
    </submittedName>
</protein>
<dbReference type="PANTHER" id="PTHR15549">
    <property type="entry name" value="PAIRED IMMUNOGLOBULIN-LIKE TYPE 2 RECEPTOR"/>
    <property type="match status" value="1"/>
</dbReference>
<organism evidence="6 7">
    <name type="scientific">Bionectria ochroleuca</name>
    <name type="common">Gliocladium roseum</name>
    <dbReference type="NCBI Taxonomy" id="29856"/>
    <lineage>
        <taxon>Eukaryota</taxon>
        <taxon>Fungi</taxon>
        <taxon>Dikarya</taxon>
        <taxon>Ascomycota</taxon>
        <taxon>Pezizomycotina</taxon>
        <taxon>Sordariomycetes</taxon>
        <taxon>Hypocreomycetidae</taxon>
        <taxon>Hypocreales</taxon>
        <taxon>Bionectriaceae</taxon>
        <taxon>Clonostachys</taxon>
    </lineage>
</organism>
<keyword evidence="3 5" id="KW-1133">Transmembrane helix</keyword>
<dbReference type="Proteomes" id="UP000766486">
    <property type="component" value="Unassembled WGS sequence"/>
</dbReference>
<feature type="transmembrane region" description="Helical" evidence="5">
    <location>
        <begin position="220"/>
        <end position="243"/>
    </location>
</feature>
<dbReference type="EMBL" id="CABFNS010000715">
    <property type="protein sequence ID" value="VUC24023.1"/>
    <property type="molecule type" value="Genomic_DNA"/>
</dbReference>
<evidence type="ECO:0000256" key="4">
    <source>
        <dbReference type="ARBA" id="ARBA00023136"/>
    </source>
</evidence>
<dbReference type="CDD" id="cd12087">
    <property type="entry name" value="TM_EGFR-like"/>
    <property type="match status" value="1"/>
</dbReference>
<accession>A0ABY6TZ40</accession>
<keyword evidence="7" id="KW-1185">Reference proteome</keyword>
<gene>
    <name evidence="6" type="ORF">CLO192961_LOCUS132574</name>
</gene>
<evidence type="ECO:0000313" key="7">
    <source>
        <dbReference type="Proteomes" id="UP000766486"/>
    </source>
</evidence>
<sequence length="381" mass="41778">MERQQTISKAAFTHGRRLGAQPAVGGQAPLVCVFHKDPPPSSLHLRLSVDQWRGDRPQTPTLYSLVLYNTTSFSHSHDTAMVGPAVEIAARIGGSCAANDGGSFYVCEGKEVEFVGCCTVDPCKTSNGNCPRESLRNTTYSVTSHDLIPPQLCVSTDANDQWWTCGFVKPPFMGCCGVNACQNNGCPADKLTSAKLNPDYEKSKIFRSEDSDSNKLSKGAIAGIVVGAVAGVALILALLFFFWKRRQAKKNAEQTQPQGPTNHQEMSFHNNGQVPIMESPHNKLVSPYTSTYAPSVANTQHDYMYQPSSPSPQMHTTQWNENVYHHQQQRGYVPSMVSSNDHGDWNKPPQPYMAQELPSEHVVVELPEDTAPASAQQGDRK</sequence>
<evidence type="ECO:0000256" key="2">
    <source>
        <dbReference type="ARBA" id="ARBA00022692"/>
    </source>
</evidence>
<proteinExistence type="predicted"/>
<comment type="caution">
    <text evidence="6">The sequence shown here is derived from an EMBL/GenBank/DDBJ whole genome shotgun (WGS) entry which is preliminary data.</text>
</comment>